<evidence type="ECO:0000256" key="7">
    <source>
        <dbReference type="ARBA" id="ARBA00022801"/>
    </source>
</evidence>
<dbReference type="GO" id="GO:0046872">
    <property type="term" value="F:metal ion binding"/>
    <property type="evidence" value="ECO:0007669"/>
    <property type="project" value="UniProtKB-KW"/>
</dbReference>
<evidence type="ECO:0000259" key="13">
    <source>
        <dbReference type="Pfam" id="PF02163"/>
    </source>
</evidence>
<dbReference type="GO" id="GO:0016020">
    <property type="term" value="C:membrane"/>
    <property type="evidence" value="ECO:0007669"/>
    <property type="project" value="UniProtKB-SubCell"/>
</dbReference>
<evidence type="ECO:0000256" key="2">
    <source>
        <dbReference type="ARBA" id="ARBA00004141"/>
    </source>
</evidence>
<dbReference type="RefSeq" id="WP_249282729.1">
    <property type="nucleotide sequence ID" value="NZ_JACRST010000008.1"/>
</dbReference>
<sequence>MNFKLFGATVTVSYPFLAVLTVFFTLDRTGLGGQMFCAALLHELGHLVVMYRFGQAPRSIDFVSFGIRIQKRPSTAVSYGKEIAIYLAGPLVNLMTAGVLLCLAGGRFTQLSLIHLLMGLYNLLPIGALDGGMIVRNLASCFSDPRRAEKICRTVSLLFLIPLAAAGILLGLRGQANITLAVTLIYLAFTIFSSRH</sequence>
<evidence type="ECO:0000313" key="15">
    <source>
        <dbReference type="Proteomes" id="UP000653127"/>
    </source>
</evidence>
<feature type="transmembrane region" description="Helical" evidence="12">
    <location>
        <begin position="151"/>
        <end position="170"/>
    </location>
</feature>
<feature type="transmembrane region" description="Helical" evidence="12">
    <location>
        <begin position="176"/>
        <end position="194"/>
    </location>
</feature>
<dbReference type="PANTHER" id="PTHR39188">
    <property type="entry name" value="MEMBRANE-ASSOCIATED ZINC METALLOPROTEASE M50B"/>
    <property type="match status" value="1"/>
</dbReference>
<dbReference type="AlphaFoldDB" id="A0A926I4R0"/>
<protein>
    <submittedName>
        <fullName evidence="14">Site-2 protease family protein</fullName>
    </submittedName>
</protein>
<reference evidence="14" key="1">
    <citation type="submission" date="2020-08" db="EMBL/GenBank/DDBJ databases">
        <title>Genome public.</title>
        <authorList>
            <person name="Liu C."/>
            <person name="Sun Q."/>
        </authorList>
    </citation>
    <scope>NUCLEOTIDE SEQUENCE</scope>
    <source>
        <strain evidence="14">NSJ-31</strain>
    </source>
</reference>
<keyword evidence="9 12" id="KW-1133">Transmembrane helix</keyword>
<dbReference type="Pfam" id="PF02163">
    <property type="entry name" value="Peptidase_M50"/>
    <property type="match status" value="1"/>
</dbReference>
<keyword evidence="5 12" id="KW-0812">Transmembrane</keyword>
<dbReference type="GO" id="GO:0006508">
    <property type="term" value="P:proteolysis"/>
    <property type="evidence" value="ECO:0007669"/>
    <property type="project" value="UniProtKB-KW"/>
</dbReference>
<evidence type="ECO:0000256" key="3">
    <source>
        <dbReference type="ARBA" id="ARBA00007931"/>
    </source>
</evidence>
<feature type="transmembrane region" description="Helical" evidence="12">
    <location>
        <begin position="118"/>
        <end position="139"/>
    </location>
</feature>
<accession>A0A926I4R0</accession>
<evidence type="ECO:0000256" key="4">
    <source>
        <dbReference type="ARBA" id="ARBA00022670"/>
    </source>
</evidence>
<evidence type="ECO:0000256" key="9">
    <source>
        <dbReference type="ARBA" id="ARBA00022989"/>
    </source>
</evidence>
<proteinExistence type="inferred from homology"/>
<feature type="domain" description="Peptidase M50" evidence="13">
    <location>
        <begin position="111"/>
        <end position="161"/>
    </location>
</feature>
<keyword evidence="4 14" id="KW-0645">Protease</keyword>
<feature type="transmembrane region" description="Helical" evidence="12">
    <location>
        <begin position="6"/>
        <end position="26"/>
    </location>
</feature>
<evidence type="ECO:0000313" key="14">
    <source>
        <dbReference type="EMBL" id="MBC8546650.1"/>
    </source>
</evidence>
<keyword evidence="7" id="KW-0378">Hydrolase</keyword>
<evidence type="ECO:0000256" key="10">
    <source>
        <dbReference type="ARBA" id="ARBA00023049"/>
    </source>
</evidence>
<organism evidence="14 15">
    <name type="scientific">Ligaoa zhengdingensis</name>
    <dbReference type="NCBI Taxonomy" id="2763658"/>
    <lineage>
        <taxon>Bacteria</taxon>
        <taxon>Bacillati</taxon>
        <taxon>Bacillota</taxon>
        <taxon>Clostridia</taxon>
        <taxon>Eubacteriales</taxon>
        <taxon>Oscillospiraceae</taxon>
        <taxon>Ligaoa</taxon>
    </lineage>
</organism>
<name>A0A926I4R0_9FIRM</name>
<feature type="transmembrane region" description="Helical" evidence="12">
    <location>
        <begin position="83"/>
        <end position="106"/>
    </location>
</feature>
<evidence type="ECO:0000256" key="12">
    <source>
        <dbReference type="SAM" id="Phobius"/>
    </source>
</evidence>
<keyword evidence="6" id="KW-0479">Metal-binding</keyword>
<evidence type="ECO:0000256" key="6">
    <source>
        <dbReference type="ARBA" id="ARBA00022723"/>
    </source>
</evidence>
<dbReference type="GO" id="GO:0008237">
    <property type="term" value="F:metallopeptidase activity"/>
    <property type="evidence" value="ECO:0007669"/>
    <property type="project" value="UniProtKB-KW"/>
</dbReference>
<keyword evidence="15" id="KW-1185">Reference proteome</keyword>
<dbReference type="Proteomes" id="UP000653127">
    <property type="component" value="Unassembled WGS sequence"/>
</dbReference>
<dbReference type="EMBL" id="JACRST010000008">
    <property type="protein sequence ID" value="MBC8546650.1"/>
    <property type="molecule type" value="Genomic_DNA"/>
</dbReference>
<keyword evidence="10" id="KW-0482">Metalloprotease</keyword>
<comment type="subcellular location">
    <subcellularLocation>
        <location evidence="2">Membrane</location>
        <topology evidence="2">Multi-pass membrane protein</topology>
    </subcellularLocation>
</comment>
<evidence type="ECO:0000256" key="1">
    <source>
        <dbReference type="ARBA" id="ARBA00001947"/>
    </source>
</evidence>
<comment type="similarity">
    <text evidence="3">Belongs to the peptidase M50B family.</text>
</comment>
<comment type="cofactor">
    <cofactor evidence="1">
        <name>Zn(2+)</name>
        <dbReference type="ChEBI" id="CHEBI:29105"/>
    </cofactor>
</comment>
<keyword evidence="8" id="KW-0862">Zinc</keyword>
<keyword evidence="11 12" id="KW-0472">Membrane</keyword>
<dbReference type="PANTHER" id="PTHR39188:SF3">
    <property type="entry name" value="STAGE IV SPORULATION PROTEIN FB"/>
    <property type="match status" value="1"/>
</dbReference>
<dbReference type="InterPro" id="IPR008915">
    <property type="entry name" value="Peptidase_M50"/>
</dbReference>
<evidence type="ECO:0000256" key="5">
    <source>
        <dbReference type="ARBA" id="ARBA00022692"/>
    </source>
</evidence>
<evidence type="ECO:0000256" key="11">
    <source>
        <dbReference type="ARBA" id="ARBA00023136"/>
    </source>
</evidence>
<evidence type="ECO:0000256" key="8">
    <source>
        <dbReference type="ARBA" id="ARBA00022833"/>
    </source>
</evidence>
<gene>
    <name evidence="14" type="ORF">H8711_06840</name>
</gene>
<comment type="caution">
    <text evidence="14">The sequence shown here is derived from an EMBL/GenBank/DDBJ whole genome shotgun (WGS) entry which is preliminary data.</text>
</comment>